<dbReference type="InterPro" id="IPR003439">
    <property type="entry name" value="ABC_transporter-like_ATP-bd"/>
</dbReference>
<feature type="transmembrane region" description="Helical" evidence="8">
    <location>
        <begin position="256"/>
        <end position="281"/>
    </location>
</feature>
<evidence type="ECO:0000256" key="6">
    <source>
        <dbReference type="ARBA" id="ARBA00022989"/>
    </source>
</evidence>
<dbReference type="PANTHER" id="PTHR30482">
    <property type="entry name" value="HIGH-AFFINITY BRANCHED-CHAIN AMINO ACID TRANSPORT SYSTEM PERMEASE"/>
    <property type="match status" value="1"/>
</dbReference>
<evidence type="ECO:0000256" key="1">
    <source>
        <dbReference type="ARBA" id="ARBA00004651"/>
    </source>
</evidence>
<evidence type="ECO:0000256" key="3">
    <source>
        <dbReference type="ARBA" id="ARBA00022692"/>
    </source>
</evidence>
<dbReference type="InterPro" id="IPR001851">
    <property type="entry name" value="ABC_transp_permease"/>
</dbReference>
<evidence type="ECO:0000313" key="11">
    <source>
        <dbReference type="Proteomes" id="UP000078316"/>
    </source>
</evidence>
<evidence type="ECO:0000256" key="8">
    <source>
        <dbReference type="SAM" id="Phobius"/>
    </source>
</evidence>
<dbReference type="RefSeq" id="WP_048435818.1">
    <property type="nucleotide sequence ID" value="NZ_LWHQ01000019.1"/>
</dbReference>
<dbReference type="STRING" id="427683.A5481_11200"/>
<dbReference type="InterPro" id="IPR043428">
    <property type="entry name" value="LivM-like"/>
</dbReference>
<feature type="domain" description="ABC transporter" evidence="9">
    <location>
        <begin position="353"/>
        <end position="600"/>
    </location>
</feature>
<dbReference type="AlphaFoldDB" id="A0A179SCC4"/>
<evidence type="ECO:0000256" key="2">
    <source>
        <dbReference type="ARBA" id="ARBA00022475"/>
    </source>
</evidence>
<dbReference type="SUPFAM" id="SSF52540">
    <property type="entry name" value="P-loop containing nucleoside triphosphate hydrolases"/>
    <property type="match status" value="1"/>
</dbReference>
<comment type="caution">
    <text evidence="10">The sequence shown here is derived from an EMBL/GenBank/DDBJ whole genome shotgun (WGS) entry which is preliminary data.</text>
</comment>
<dbReference type="GO" id="GO:0005524">
    <property type="term" value="F:ATP binding"/>
    <property type="evidence" value="ECO:0007669"/>
    <property type="project" value="UniProtKB-KW"/>
</dbReference>
<dbReference type="PROSITE" id="PS50893">
    <property type="entry name" value="ABC_TRANSPORTER_2"/>
    <property type="match status" value="1"/>
</dbReference>
<keyword evidence="5" id="KW-0067">ATP-binding</keyword>
<gene>
    <name evidence="10" type="ORF">A5481_11200</name>
</gene>
<keyword evidence="4" id="KW-0547">Nucleotide-binding</keyword>
<organism evidence="10 11">
    <name type="scientific">Methylobacterium platani</name>
    <dbReference type="NCBI Taxonomy" id="427683"/>
    <lineage>
        <taxon>Bacteria</taxon>
        <taxon>Pseudomonadati</taxon>
        <taxon>Pseudomonadota</taxon>
        <taxon>Alphaproteobacteria</taxon>
        <taxon>Hyphomicrobiales</taxon>
        <taxon>Methylobacteriaceae</taxon>
        <taxon>Methylobacterium</taxon>
    </lineage>
</organism>
<dbReference type="Pfam" id="PF02653">
    <property type="entry name" value="BPD_transp_2"/>
    <property type="match status" value="1"/>
</dbReference>
<feature type="transmembrane region" description="Helical" evidence="8">
    <location>
        <begin position="63"/>
        <end position="83"/>
    </location>
</feature>
<feature type="transmembrane region" description="Helical" evidence="8">
    <location>
        <begin position="117"/>
        <end position="134"/>
    </location>
</feature>
<dbReference type="Pfam" id="PF00005">
    <property type="entry name" value="ABC_tran"/>
    <property type="match status" value="1"/>
</dbReference>
<dbReference type="GO" id="GO:0005886">
    <property type="term" value="C:plasma membrane"/>
    <property type="evidence" value="ECO:0007669"/>
    <property type="project" value="UniProtKB-SubCell"/>
</dbReference>
<keyword evidence="7 8" id="KW-0472">Membrane</keyword>
<comment type="subcellular location">
    <subcellularLocation>
        <location evidence="1">Cell membrane</location>
        <topology evidence="1">Multi-pass membrane protein</topology>
    </subcellularLocation>
</comment>
<evidence type="ECO:0000313" key="10">
    <source>
        <dbReference type="EMBL" id="OAS25058.1"/>
    </source>
</evidence>
<feature type="transmembrane region" description="Helical" evidence="8">
    <location>
        <begin position="12"/>
        <end position="31"/>
    </location>
</feature>
<evidence type="ECO:0000259" key="9">
    <source>
        <dbReference type="PROSITE" id="PS50893"/>
    </source>
</evidence>
<evidence type="ECO:0000256" key="7">
    <source>
        <dbReference type="ARBA" id="ARBA00023136"/>
    </source>
</evidence>
<keyword evidence="6 8" id="KW-1133">Transmembrane helix</keyword>
<feature type="transmembrane region" description="Helical" evidence="8">
    <location>
        <begin position="293"/>
        <end position="316"/>
    </location>
</feature>
<keyword evidence="3 8" id="KW-0812">Transmembrane</keyword>
<dbReference type="SMART" id="SM00382">
    <property type="entry name" value="AAA"/>
    <property type="match status" value="1"/>
</dbReference>
<feature type="transmembrane region" description="Helical" evidence="8">
    <location>
        <begin position="220"/>
        <end position="244"/>
    </location>
</feature>
<feature type="transmembrane region" description="Helical" evidence="8">
    <location>
        <begin position="37"/>
        <end position="56"/>
    </location>
</feature>
<dbReference type="CDD" id="cd06581">
    <property type="entry name" value="TM_PBP1_LivM_like"/>
    <property type="match status" value="1"/>
</dbReference>
<dbReference type="GO" id="GO:0016887">
    <property type="term" value="F:ATP hydrolysis activity"/>
    <property type="evidence" value="ECO:0007669"/>
    <property type="project" value="InterPro"/>
</dbReference>
<evidence type="ECO:0000256" key="5">
    <source>
        <dbReference type="ARBA" id="ARBA00022840"/>
    </source>
</evidence>
<proteinExistence type="predicted"/>
<dbReference type="GO" id="GO:0015658">
    <property type="term" value="F:branched-chain amino acid transmembrane transporter activity"/>
    <property type="evidence" value="ECO:0007669"/>
    <property type="project" value="InterPro"/>
</dbReference>
<protein>
    <submittedName>
        <fullName evidence="10">Branched-chain amino acid ABC transporter permease</fullName>
    </submittedName>
</protein>
<feature type="transmembrane region" description="Helical" evidence="8">
    <location>
        <begin position="89"/>
        <end position="110"/>
    </location>
</feature>
<dbReference type="PANTHER" id="PTHR30482:SF10">
    <property type="entry name" value="HIGH-AFFINITY BRANCHED-CHAIN AMINO ACID TRANSPORT PROTEIN BRAE"/>
    <property type="match status" value="1"/>
</dbReference>
<name>A0A179SCC4_9HYPH</name>
<dbReference type="OrthoDB" id="9805029at2"/>
<keyword evidence="2" id="KW-1003">Cell membrane</keyword>
<dbReference type="InterPro" id="IPR027417">
    <property type="entry name" value="P-loop_NTPase"/>
</dbReference>
<dbReference type="EMBL" id="LWHQ01000019">
    <property type="protein sequence ID" value="OAS25058.1"/>
    <property type="molecule type" value="Genomic_DNA"/>
</dbReference>
<dbReference type="Gene3D" id="3.40.50.300">
    <property type="entry name" value="P-loop containing nucleotide triphosphate hydrolases"/>
    <property type="match status" value="1"/>
</dbReference>
<sequence length="606" mass="64211">MRRVRSHLSRLVRHPLAHAAVVLVLAAISPLLSDGSVQILCFVLVGIIFAQSINILTGIAGQISLGHAGFFGIGAYGAGILAKSYGLEFYLTIPIASALSAAAAYLLSFPAGRVREVYLAMMTLGFGMIFFEVVREWNDLTGGTMGLPGVPSASLRTLTALGRPVGVATYFVILLLATTLFLIIMNNITRSRIGRALFAIHHSEIAAGSLGISRSGAKQLAYTLSGAAAGLAGGFYAHLVGYLGPDSFNLHRSIEVLVVAIVGGLGSIPGQIISATIFTFLPEKLQVFAEYQFIVYGLILTFSLLVMPRGIAGLLLDPPRFIRSAARTRAGRGDGPPVALRPVAARAPGGVVLSADSVTMRFGGLTALDDVSLALAPGRITALVGPNGSGKSTFVNVVSGLYRPSAGRVTFEGRDITGKPDFEIARAGLIRTFQDPRLVPNFTVRENLMLGAHRLMRGSGLAAALALPSATDEEAHVLKRVEAVLRLIDLEAVADQPLASLPYGYRRLTDVGRVLLAEPTAILLDEPAAGLAEPEMERLSKLIRDMRGMGISVLLIDHHMDFLSDLVDDVIVLDSGRVIYHGSMAGMRQDKTVVAAYLGAEETVDA</sequence>
<reference evidence="10 11" key="1">
    <citation type="submission" date="2016-04" db="EMBL/GenBank/DDBJ databases">
        <authorList>
            <person name="Evans L.H."/>
            <person name="Alamgir A."/>
            <person name="Owens N."/>
            <person name="Weber N.D."/>
            <person name="Virtaneva K."/>
            <person name="Barbian K."/>
            <person name="Babar A."/>
            <person name="Rosenke K."/>
        </authorList>
    </citation>
    <scope>NUCLEOTIDE SEQUENCE [LARGE SCALE GENOMIC DNA]</scope>
    <source>
        <strain evidence="10 11">PMB02</strain>
    </source>
</reference>
<feature type="transmembrane region" description="Helical" evidence="8">
    <location>
        <begin position="167"/>
        <end position="185"/>
    </location>
</feature>
<accession>A0A179SCC4</accession>
<dbReference type="Proteomes" id="UP000078316">
    <property type="component" value="Unassembled WGS sequence"/>
</dbReference>
<evidence type="ECO:0000256" key="4">
    <source>
        <dbReference type="ARBA" id="ARBA00022741"/>
    </source>
</evidence>
<dbReference type="CDD" id="cd03219">
    <property type="entry name" value="ABC_Mj1267_LivG_branched"/>
    <property type="match status" value="1"/>
</dbReference>
<dbReference type="InterPro" id="IPR003593">
    <property type="entry name" value="AAA+_ATPase"/>
</dbReference>